<proteinExistence type="predicted"/>
<evidence type="ECO:0000256" key="1">
    <source>
        <dbReference type="SAM" id="MobiDB-lite"/>
    </source>
</evidence>
<dbReference type="EMBL" id="BQNB010015312">
    <property type="protein sequence ID" value="GJT38554.1"/>
    <property type="molecule type" value="Genomic_DNA"/>
</dbReference>
<reference evidence="2" key="2">
    <citation type="submission" date="2022-01" db="EMBL/GenBank/DDBJ databases">
        <authorList>
            <person name="Yamashiro T."/>
            <person name="Shiraishi A."/>
            <person name="Satake H."/>
            <person name="Nakayama K."/>
        </authorList>
    </citation>
    <scope>NUCLEOTIDE SEQUENCE</scope>
</reference>
<comment type="caution">
    <text evidence="2">The sequence shown here is derived from an EMBL/GenBank/DDBJ whole genome shotgun (WGS) entry which is preliminary data.</text>
</comment>
<evidence type="ECO:0000313" key="2">
    <source>
        <dbReference type="EMBL" id="GJT38554.1"/>
    </source>
</evidence>
<protein>
    <submittedName>
        <fullName evidence="2">Uncharacterized protein</fullName>
    </submittedName>
</protein>
<name>A0ABQ5DHS8_9ASTR</name>
<accession>A0ABQ5DHS8</accession>
<feature type="compositionally biased region" description="Acidic residues" evidence="1">
    <location>
        <begin position="67"/>
        <end position="86"/>
    </location>
</feature>
<keyword evidence="3" id="KW-1185">Reference proteome</keyword>
<sequence length="96" mass="10835">MDDKLTMEELMGTGAKYQVDETQSTRLRYQSLTENKSKPLHEGELDTQTLVLSTYVDVRAFLLSNDEAQESEEEILGASEEMDEEPQAASIAETHH</sequence>
<evidence type="ECO:0000313" key="3">
    <source>
        <dbReference type="Proteomes" id="UP001151760"/>
    </source>
</evidence>
<organism evidence="2 3">
    <name type="scientific">Tanacetum coccineum</name>
    <dbReference type="NCBI Taxonomy" id="301880"/>
    <lineage>
        <taxon>Eukaryota</taxon>
        <taxon>Viridiplantae</taxon>
        <taxon>Streptophyta</taxon>
        <taxon>Embryophyta</taxon>
        <taxon>Tracheophyta</taxon>
        <taxon>Spermatophyta</taxon>
        <taxon>Magnoliopsida</taxon>
        <taxon>eudicotyledons</taxon>
        <taxon>Gunneridae</taxon>
        <taxon>Pentapetalae</taxon>
        <taxon>asterids</taxon>
        <taxon>campanulids</taxon>
        <taxon>Asterales</taxon>
        <taxon>Asteraceae</taxon>
        <taxon>Asteroideae</taxon>
        <taxon>Anthemideae</taxon>
        <taxon>Anthemidinae</taxon>
        <taxon>Tanacetum</taxon>
    </lineage>
</organism>
<feature type="region of interest" description="Disordered" evidence="1">
    <location>
        <begin position="67"/>
        <end position="96"/>
    </location>
</feature>
<dbReference type="Proteomes" id="UP001151760">
    <property type="component" value="Unassembled WGS sequence"/>
</dbReference>
<gene>
    <name evidence="2" type="ORF">Tco_0938419</name>
</gene>
<reference evidence="2" key="1">
    <citation type="journal article" date="2022" name="Int. J. Mol. Sci.">
        <title>Draft Genome of Tanacetum Coccineum: Genomic Comparison of Closely Related Tanacetum-Family Plants.</title>
        <authorList>
            <person name="Yamashiro T."/>
            <person name="Shiraishi A."/>
            <person name="Nakayama K."/>
            <person name="Satake H."/>
        </authorList>
    </citation>
    <scope>NUCLEOTIDE SEQUENCE</scope>
</reference>